<feature type="transmembrane region" description="Helical" evidence="2">
    <location>
        <begin position="64"/>
        <end position="83"/>
    </location>
</feature>
<evidence type="ECO:0008006" key="5">
    <source>
        <dbReference type="Google" id="ProtNLM"/>
    </source>
</evidence>
<accession>A0A3D8RHW2</accession>
<dbReference type="EMBL" id="PDLM01000007">
    <property type="protein sequence ID" value="RDW73560.1"/>
    <property type="molecule type" value="Genomic_DNA"/>
</dbReference>
<keyword evidence="2" id="KW-0472">Membrane</keyword>
<evidence type="ECO:0000313" key="3">
    <source>
        <dbReference type="EMBL" id="RDW73560.1"/>
    </source>
</evidence>
<gene>
    <name evidence="3" type="ORF">BP6252_07467</name>
</gene>
<reference evidence="3 4" key="1">
    <citation type="journal article" date="2018" name="IMA Fungus">
        <title>IMA Genome-F 9: Draft genome sequence of Annulohypoxylon stygium, Aspergillus mulundensis, Berkeleyomyces basicola (syn. Thielaviopsis basicola), Ceratocystis smalleyi, two Cercospora beticola strains, Coleophoma cylindrospora, Fusarium fracticaudum, Phialophora cf. hyalina, and Morchella septimelata.</title>
        <authorList>
            <person name="Wingfield B.D."/>
            <person name="Bills G.F."/>
            <person name="Dong Y."/>
            <person name="Huang W."/>
            <person name="Nel W.J."/>
            <person name="Swalarsk-Parry B.S."/>
            <person name="Vaghefi N."/>
            <person name="Wilken P.M."/>
            <person name="An Z."/>
            <person name="de Beer Z.W."/>
            <person name="De Vos L."/>
            <person name="Chen L."/>
            <person name="Duong T.A."/>
            <person name="Gao Y."/>
            <person name="Hammerbacher A."/>
            <person name="Kikkert J.R."/>
            <person name="Li Y."/>
            <person name="Li H."/>
            <person name="Li K."/>
            <person name="Li Q."/>
            <person name="Liu X."/>
            <person name="Ma X."/>
            <person name="Naidoo K."/>
            <person name="Pethybridge S.J."/>
            <person name="Sun J."/>
            <person name="Steenkamp E.T."/>
            <person name="van der Nest M.A."/>
            <person name="van Wyk S."/>
            <person name="Wingfield M.J."/>
            <person name="Xiong C."/>
            <person name="Yue Q."/>
            <person name="Zhang X."/>
        </authorList>
    </citation>
    <scope>NUCLEOTIDE SEQUENCE [LARGE SCALE GENOMIC DNA]</scope>
    <source>
        <strain evidence="3 4">BP6252</strain>
    </source>
</reference>
<keyword evidence="2" id="KW-1133">Transmembrane helix</keyword>
<dbReference type="AlphaFoldDB" id="A0A3D8RHW2"/>
<organism evidence="3 4">
    <name type="scientific">Coleophoma cylindrospora</name>
    <dbReference type="NCBI Taxonomy" id="1849047"/>
    <lineage>
        <taxon>Eukaryota</taxon>
        <taxon>Fungi</taxon>
        <taxon>Dikarya</taxon>
        <taxon>Ascomycota</taxon>
        <taxon>Pezizomycotina</taxon>
        <taxon>Leotiomycetes</taxon>
        <taxon>Helotiales</taxon>
        <taxon>Dermateaceae</taxon>
        <taxon>Coleophoma</taxon>
    </lineage>
</organism>
<feature type="region of interest" description="Disordered" evidence="1">
    <location>
        <begin position="214"/>
        <end position="234"/>
    </location>
</feature>
<keyword evidence="2" id="KW-0812">Transmembrane</keyword>
<protein>
    <recommendedName>
        <fullName evidence="5">Sugar phosphate transporter domain-containing protein</fullName>
    </recommendedName>
</protein>
<feature type="compositionally biased region" description="Basic and acidic residues" evidence="1">
    <location>
        <begin position="214"/>
        <end position="223"/>
    </location>
</feature>
<evidence type="ECO:0000256" key="1">
    <source>
        <dbReference type="SAM" id="MobiDB-lite"/>
    </source>
</evidence>
<comment type="caution">
    <text evidence="3">The sequence shown here is derived from an EMBL/GenBank/DDBJ whole genome shotgun (WGS) entry which is preliminary data.</text>
</comment>
<feature type="transmembrane region" description="Helical" evidence="2">
    <location>
        <begin position="125"/>
        <end position="147"/>
    </location>
</feature>
<evidence type="ECO:0000256" key="2">
    <source>
        <dbReference type="SAM" id="Phobius"/>
    </source>
</evidence>
<name>A0A3D8RHW2_9HELO</name>
<sequence length="351" mass="37711">MSSTVYLDAEKQAALSPSSSSEFELRTSLASENEDLEALKPVDASWKDPPPSPLEYSVPLRTKFLALGMYFLLNLSLTIHSKVLLGRFAFPYLLTTIHTGVTALGCYVLMLRGHITLTRQSTKDNLILVAFSTLFTINIAISNVSFFGRFPPDCAVNGAHFHLHHLSPVLAPLLLGPNLSDLYSHHPGRLPRHLWRLLLHPPWVFADRARDGARGRQDGHLEPADDGQPGAAGARDITAHDAAGRFAVTALRASDGRDPPVLRTGGRGAVLPHAGLCDLLQRLHCLSAERVVVPHQQGGGCADDLGVCQCQAGGDGAARDLGVRCAGGDAEWSGDGDYADWGRLVQQGGVE</sequence>
<proteinExistence type="predicted"/>
<evidence type="ECO:0000313" key="4">
    <source>
        <dbReference type="Proteomes" id="UP000256645"/>
    </source>
</evidence>
<dbReference type="Proteomes" id="UP000256645">
    <property type="component" value="Unassembled WGS sequence"/>
</dbReference>
<keyword evidence="4" id="KW-1185">Reference proteome</keyword>
<feature type="transmembrane region" description="Helical" evidence="2">
    <location>
        <begin position="89"/>
        <end position="113"/>
    </location>
</feature>
<dbReference type="OrthoDB" id="10261634at2759"/>